<feature type="compositionally biased region" description="Basic and acidic residues" evidence="1">
    <location>
        <begin position="27"/>
        <end position="36"/>
    </location>
</feature>
<feature type="compositionally biased region" description="Polar residues" evidence="1">
    <location>
        <begin position="61"/>
        <end position="72"/>
    </location>
</feature>
<reference evidence="2" key="1">
    <citation type="journal article" date="2023" name="DNA Res.">
        <title>Chromosome-level genome assembly of Phrynocephalus forsythii using third-generation DNA sequencing and Hi-C analysis.</title>
        <authorList>
            <person name="Qi Y."/>
            <person name="Zhao W."/>
            <person name="Zhao Y."/>
            <person name="Niu C."/>
            <person name="Cao S."/>
            <person name="Zhang Y."/>
        </authorList>
    </citation>
    <scope>NUCLEOTIDE SEQUENCE</scope>
    <source>
        <tissue evidence="2">Muscle</tissue>
    </source>
</reference>
<accession>A0A9Q1AUK7</accession>
<comment type="caution">
    <text evidence="2">The sequence shown here is derived from an EMBL/GenBank/DDBJ whole genome shotgun (WGS) entry which is preliminary data.</text>
</comment>
<name>A0A9Q1AUK7_9SAUR</name>
<dbReference type="AlphaFoldDB" id="A0A9Q1AUK7"/>
<keyword evidence="3" id="KW-1185">Reference proteome</keyword>
<organism evidence="2 3">
    <name type="scientific">Phrynocephalus forsythii</name>
    <dbReference type="NCBI Taxonomy" id="171643"/>
    <lineage>
        <taxon>Eukaryota</taxon>
        <taxon>Metazoa</taxon>
        <taxon>Chordata</taxon>
        <taxon>Craniata</taxon>
        <taxon>Vertebrata</taxon>
        <taxon>Euteleostomi</taxon>
        <taxon>Lepidosauria</taxon>
        <taxon>Squamata</taxon>
        <taxon>Bifurcata</taxon>
        <taxon>Unidentata</taxon>
        <taxon>Episquamata</taxon>
        <taxon>Toxicofera</taxon>
        <taxon>Iguania</taxon>
        <taxon>Acrodonta</taxon>
        <taxon>Agamidae</taxon>
        <taxon>Agaminae</taxon>
        <taxon>Phrynocephalus</taxon>
    </lineage>
</organism>
<evidence type="ECO:0000313" key="3">
    <source>
        <dbReference type="Proteomes" id="UP001142489"/>
    </source>
</evidence>
<feature type="compositionally biased region" description="Polar residues" evidence="1">
    <location>
        <begin position="83"/>
        <end position="93"/>
    </location>
</feature>
<feature type="compositionally biased region" description="Polar residues" evidence="1">
    <location>
        <begin position="12"/>
        <end position="23"/>
    </location>
</feature>
<gene>
    <name evidence="2" type="ORF">JRQ81_006897</name>
</gene>
<feature type="compositionally biased region" description="Basic and acidic residues" evidence="1">
    <location>
        <begin position="1"/>
        <end position="11"/>
    </location>
</feature>
<dbReference type="EMBL" id="JAPFRF010000014">
    <property type="protein sequence ID" value="KAJ7311282.1"/>
    <property type="molecule type" value="Genomic_DNA"/>
</dbReference>
<evidence type="ECO:0000256" key="1">
    <source>
        <dbReference type="SAM" id="MobiDB-lite"/>
    </source>
</evidence>
<feature type="region of interest" description="Disordered" evidence="1">
    <location>
        <begin position="1"/>
        <end position="41"/>
    </location>
</feature>
<proteinExistence type="predicted"/>
<feature type="region of interest" description="Disordered" evidence="1">
    <location>
        <begin position="55"/>
        <end position="93"/>
    </location>
</feature>
<protein>
    <submittedName>
        <fullName evidence="2">Uncharacterized protein</fullName>
    </submittedName>
</protein>
<sequence>MRLVARERDANETAQTPDRSPQRSVKRNQDASEQKLRKQTQAECGRFTRLSTCRREIQGDTEGQAQAGNSEGSGAVFHDPLTPSLSQAASATPPQFKQEYLEDLIVAFQAAFCANAGTPLTLLDRQGIEKNF</sequence>
<evidence type="ECO:0000313" key="2">
    <source>
        <dbReference type="EMBL" id="KAJ7311282.1"/>
    </source>
</evidence>
<dbReference type="Proteomes" id="UP001142489">
    <property type="component" value="Unassembled WGS sequence"/>
</dbReference>